<dbReference type="EMBL" id="DS115635">
    <property type="protein sequence ID" value="EAX83942.1"/>
    <property type="molecule type" value="Genomic_DNA"/>
</dbReference>
<dbReference type="PANTHER" id="PTHR24159">
    <property type="match status" value="1"/>
</dbReference>
<dbReference type="VEuPathDB" id="TrichDB:TVAG_222170"/>
<dbReference type="SUPFAM" id="SSF48403">
    <property type="entry name" value="Ankyrin repeat"/>
    <property type="match status" value="1"/>
</dbReference>
<keyword evidence="3" id="KW-1185">Reference proteome</keyword>
<sequence length="288" mass="33512">MQSPSIDDVISLEECLFNISNYDSNEVAAEISDKWDNLKDHINSILPAAINQRRFSYEQFANVIKALPKFNRLLLNFDMQIYLRNIESTDETFNLSLNIFPEGSIGYAIIHDDVDSVIEFSLSPKFFDLKVSFCEADSWTAEIFSLIDAAAYFGSYNVFRFLYVNGFKITEETVKRSIYGGNIEIAELISQEGFSFAKYIKDAIICHRNEIAIWIIEQNDEVELDFDLCLRCRNTFLVKYIIESGVYNDSFMERAVLRRRRDVLQYLIDNGYDNSDSDHELEQVYYNM</sequence>
<dbReference type="PANTHER" id="PTHR24159:SF5">
    <property type="entry name" value="ANK_REP_REGION DOMAIN-CONTAINING PROTEIN"/>
    <property type="match status" value="1"/>
</dbReference>
<dbReference type="InterPro" id="IPR020683">
    <property type="entry name" value="DUF3447"/>
</dbReference>
<accession>A2GFX4</accession>
<dbReference type="RefSeq" id="XP_001296872.1">
    <property type="nucleotide sequence ID" value="XM_001296871.1"/>
</dbReference>
<dbReference type="InterPro" id="IPR036770">
    <property type="entry name" value="Ankyrin_rpt-contain_sf"/>
</dbReference>
<evidence type="ECO:0000313" key="3">
    <source>
        <dbReference type="Proteomes" id="UP000001542"/>
    </source>
</evidence>
<organism evidence="2 3">
    <name type="scientific">Trichomonas vaginalis (strain ATCC PRA-98 / G3)</name>
    <dbReference type="NCBI Taxonomy" id="412133"/>
    <lineage>
        <taxon>Eukaryota</taxon>
        <taxon>Metamonada</taxon>
        <taxon>Parabasalia</taxon>
        <taxon>Trichomonadida</taxon>
        <taxon>Trichomonadidae</taxon>
        <taxon>Trichomonas</taxon>
    </lineage>
</organism>
<reference evidence="2" key="1">
    <citation type="submission" date="2006-10" db="EMBL/GenBank/DDBJ databases">
        <authorList>
            <person name="Amadeo P."/>
            <person name="Zhao Q."/>
            <person name="Wortman J."/>
            <person name="Fraser-Liggett C."/>
            <person name="Carlton J."/>
        </authorList>
    </citation>
    <scope>NUCLEOTIDE SEQUENCE</scope>
    <source>
        <strain evidence="2">G3</strain>
    </source>
</reference>
<dbReference type="AlphaFoldDB" id="A2GFX4"/>
<feature type="domain" description="DUF3447" evidence="1">
    <location>
        <begin position="167"/>
        <end position="235"/>
    </location>
</feature>
<evidence type="ECO:0000259" key="1">
    <source>
        <dbReference type="Pfam" id="PF11929"/>
    </source>
</evidence>
<dbReference type="Proteomes" id="UP000001542">
    <property type="component" value="Unassembled WGS sequence"/>
</dbReference>
<dbReference type="VEuPathDB" id="TrichDB:TVAGG3_0885730"/>
<evidence type="ECO:0000313" key="2">
    <source>
        <dbReference type="EMBL" id="EAX83942.1"/>
    </source>
</evidence>
<gene>
    <name evidence="2" type="ORF">TVAG_222170</name>
</gene>
<protein>
    <recommendedName>
        <fullName evidence="1">DUF3447 domain-containing protein</fullName>
    </recommendedName>
</protein>
<proteinExistence type="predicted"/>
<dbReference type="SMR" id="A2GFX4"/>
<dbReference type="KEGG" id="tva:4741575"/>
<reference evidence="2" key="2">
    <citation type="journal article" date="2007" name="Science">
        <title>Draft genome sequence of the sexually transmitted pathogen Trichomonas vaginalis.</title>
        <authorList>
            <person name="Carlton J.M."/>
            <person name="Hirt R.P."/>
            <person name="Silva J.C."/>
            <person name="Delcher A.L."/>
            <person name="Schatz M."/>
            <person name="Zhao Q."/>
            <person name="Wortman J.R."/>
            <person name="Bidwell S.L."/>
            <person name="Alsmark U.C.M."/>
            <person name="Besteiro S."/>
            <person name="Sicheritz-Ponten T."/>
            <person name="Noel C.J."/>
            <person name="Dacks J.B."/>
            <person name="Foster P.G."/>
            <person name="Simillion C."/>
            <person name="Van de Peer Y."/>
            <person name="Miranda-Saavedra D."/>
            <person name="Barton G.J."/>
            <person name="Westrop G.D."/>
            <person name="Mueller S."/>
            <person name="Dessi D."/>
            <person name="Fiori P.L."/>
            <person name="Ren Q."/>
            <person name="Paulsen I."/>
            <person name="Zhang H."/>
            <person name="Bastida-Corcuera F.D."/>
            <person name="Simoes-Barbosa A."/>
            <person name="Brown M.T."/>
            <person name="Hayes R.D."/>
            <person name="Mukherjee M."/>
            <person name="Okumura C.Y."/>
            <person name="Schneider R."/>
            <person name="Smith A.J."/>
            <person name="Vanacova S."/>
            <person name="Villalvazo M."/>
            <person name="Haas B.J."/>
            <person name="Pertea M."/>
            <person name="Feldblyum T.V."/>
            <person name="Utterback T.R."/>
            <person name="Shu C.L."/>
            <person name="Osoegawa K."/>
            <person name="de Jong P.J."/>
            <person name="Hrdy I."/>
            <person name="Horvathova L."/>
            <person name="Zubacova Z."/>
            <person name="Dolezal P."/>
            <person name="Malik S.B."/>
            <person name="Logsdon J.M. Jr."/>
            <person name="Henze K."/>
            <person name="Gupta A."/>
            <person name="Wang C.C."/>
            <person name="Dunne R.L."/>
            <person name="Upcroft J.A."/>
            <person name="Upcroft P."/>
            <person name="White O."/>
            <person name="Salzberg S.L."/>
            <person name="Tang P."/>
            <person name="Chiu C.-H."/>
            <person name="Lee Y.-S."/>
            <person name="Embley T.M."/>
            <person name="Coombs G.H."/>
            <person name="Mottram J.C."/>
            <person name="Tachezy J."/>
            <person name="Fraser-Liggett C.M."/>
            <person name="Johnson P.J."/>
        </authorList>
    </citation>
    <scope>NUCLEOTIDE SEQUENCE [LARGE SCALE GENOMIC DNA]</scope>
    <source>
        <strain evidence="2">G3</strain>
    </source>
</reference>
<dbReference type="InParanoid" id="A2GFX4"/>
<name>A2GFX4_TRIV3</name>
<dbReference type="Pfam" id="PF11929">
    <property type="entry name" value="DUF3447"/>
    <property type="match status" value="1"/>
</dbReference>